<comment type="caution">
    <text evidence="14">The sequence shown here is derived from an EMBL/GenBank/DDBJ whole genome shotgun (WGS) entry which is preliminary data.</text>
</comment>
<proteinExistence type="predicted"/>
<keyword evidence="2" id="KW-1003">Cell membrane</keyword>
<keyword evidence="7" id="KW-0418">Kinase</keyword>
<protein>
    <recommendedName>
        <fullName evidence="13">Signal transduction histidine kinase internal region domain-containing protein</fullName>
    </recommendedName>
</protein>
<gene>
    <name evidence="14" type="ORF">DXC51_23895</name>
</gene>
<dbReference type="SUPFAM" id="SSF55874">
    <property type="entry name" value="ATPase domain of HSP90 chaperone/DNA topoisomerase II/histidine kinase"/>
    <property type="match status" value="1"/>
</dbReference>
<evidence type="ECO:0000256" key="6">
    <source>
        <dbReference type="ARBA" id="ARBA00022741"/>
    </source>
</evidence>
<dbReference type="EMBL" id="QVLV01000024">
    <property type="protein sequence ID" value="RGE56536.1"/>
    <property type="molecule type" value="Genomic_DNA"/>
</dbReference>
<evidence type="ECO:0000256" key="10">
    <source>
        <dbReference type="ARBA" id="ARBA00023012"/>
    </source>
</evidence>
<dbReference type="GO" id="GO:0005524">
    <property type="term" value="F:ATP binding"/>
    <property type="evidence" value="ECO:0007669"/>
    <property type="project" value="UniProtKB-KW"/>
</dbReference>
<dbReference type="GeneID" id="97989814"/>
<evidence type="ECO:0000259" key="13">
    <source>
        <dbReference type="Pfam" id="PF06580"/>
    </source>
</evidence>
<keyword evidence="10" id="KW-0902">Two-component regulatory system</keyword>
<evidence type="ECO:0000256" key="4">
    <source>
        <dbReference type="ARBA" id="ARBA00022679"/>
    </source>
</evidence>
<dbReference type="Pfam" id="PF06580">
    <property type="entry name" value="His_kinase"/>
    <property type="match status" value="1"/>
</dbReference>
<dbReference type="PANTHER" id="PTHR34220:SF11">
    <property type="entry name" value="SENSOR PROTEIN KINASE HPTS"/>
    <property type="match status" value="1"/>
</dbReference>
<dbReference type="InterPro" id="IPR036890">
    <property type="entry name" value="HATPase_C_sf"/>
</dbReference>
<evidence type="ECO:0000256" key="1">
    <source>
        <dbReference type="ARBA" id="ARBA00004651"/>
    </source>
</evidence>
<evidence type="ECO:0000256" key="2">
    <source>
        <dbReference type="ARBA" id="ARBA00022475"/>
    </source>
</evidence>
<dbReference type="AlphaFoldDB" id="A0A3E3HXH9"/>
<feature type="transmembrane region" description="Helical" evidence="12">
    <location>
        <begin position="12"/>
        <end position="38"/>
    </location>
</feature>
<organism evidence="14 15">
    <name type="scientific">Eisenbergiella massiliensis</name>
    <dbReference type="NCBI Taxonomy" id="1720294"/>
    <lineage>
        <taxon>Bacteria</taxon>
        <taxon>Bacillati</taxon>
        <taxon>Bacillota</taxon>
        <taxon>Clostridia</taxon>
        <taxon>Lachnospirales</taxon>
        <taxon>Lachnospiraceae</taxon>
        <taxon>Eisenbergiella</taxon>
    </lineage>
</organism>
<dbReference type="GO" id="GO:0005886">
    <property type="term" value="C:plasma membrane"/>
    <property type="evidence" value="ECO:0007669"/>
    <property type="project" value="UniProtKB-SubCell"/>
</dbReference>
<keyword evidence="11 12" id="KW-0472">Membrane</keyword>
<dbReference type="Gene3D" id="3.30.565.10">
    <property type="entry name" value="Histidine kinase-like ATPase, C-terminal domain"/>
    <property type="match status" value="1"/>
</dbReference>
<dbReference type="InterPro" id="IPR010559">
    <property type="entry name" value="Sig_transdc_His_kin_internal"/>
</dbReference>
<comment type="subcellular location">
    <subcellularLocation>
        <location evidence="1">Cell membrane</location>
        <topology evidence="1">Multi-pass membrane protein</topology>
    </subcellularLocation>
</comment>
<keyword evidence="6" id="KW-0547">Nucleotide-binding</keyword>
<keyword evidence="8" id="KW-0067">ATP-binding</keyword>
<keyword evidence="3" id="KW-0597">Phosphoprotein</keyword>
<evidence type="ECO:0000256" key="11">
    <source>
        <dbReference type="ARBA" id="ARBA00023136"/>
    </source>
</evidence>
<evidence type="ECO:0000256" key="7">
    <source>
        <dbReference type="ARBA" id="ARBA00022777"/>
    </source>
</evidence>
<name>A0A3E3HXH9_9FIRM</name>
<dbReference type="PANTHER" id="PTHR34220">
    <property type="entry name" value="SENSOR HISTIDINE KINASE YPDA"/>
    <property type="match status" value="1"/>
</dbReference>
<dbReference type="Proteomes" id="UP000260812">
    <property type="component" value="Unassembled WGS sequence"/>
</dbReference>
<keyword evidence="15" id="KW-1185">Reference proteome</keyword>
<keyword evidence="4" id="KW-0808">Transferase</keyword>
<dbReference type="RefSeq" id="WP_035322811.1">
    <property type="nucleotide sequence ID" value="NZ_JBKVLI010000002.1"/>
</dbReference>
<keyword evidence="5 12" id="KW-0812">Transmembrane</keyword>
<feature type="domain" description="Signal transduction histidine kinase internal region" evidence="13">
    <location>
        <begin position="363"/>
        <end position="434"/>
    </location>
</feature>
<evidence type="ECO:0000256" key="5">
    <source>
        <dbReference type="ARBA" id="ARBA00022692"/>
    </source>
</evidence>
<feature type="transmembrane region" description="Helical" evidence="12">
    <location>
        <begin position="271"/>
        <end position="294"/>
    </location>
</feature>
<accession>A0A3E3HXH9</accession>
<evidence type="ECO:0000256" key="9">
    <source>
        <dbReference type="ARBA" id="ARBA00022989"/>
    </source>
</evidence>
<sequence length="579" mass="67632">MKIKKQIGTLRFRLLIITIISITMLFILMIISGLSFIYEIRDEFFETNNYVVETFSDKFEVELNVLDSYVESLYAENNSFHILTHQLGMLNRINWEYYLKNAMQSKADSINEYGGVFYYDGTRNALRSCYSGNYSTPEMYSINHELRGWLYERRETFYSGIESFDNKKFLLTIRGNGTYCVGYFLELNRFYENEVLHEDSDIQLILVDKDSNYLCDIGEKIIEEDQILEAMQRTRLNGYRYLLVSSHIGGRNIRLVMIRPYLIYMRFWQKWYFWISVIAITVINVIIAFGYNAFAKKVVLVPINKLVQKVNNLEKKDIPHQKETYSKVQEFREIEIQIDELIRRIYNLQYEIFKVESEKQQVELQSYQICLKPHFFLNCLKSIDALYQNNSPSLDVFLRVLSDYMRKRLSYLSATVSLAEEEEMIQDYYSLMSILHQTPVLLEKEIAENTKSSLIPVFALQTFVENSYKYAQINGKILDIKIRTSFISVDGKNILLLVVSDNGKGYSDKMIAAVNQPLCAPVISKEHIGIDNLRSRLWLLYGEKAKVILYNGVSGGAVAEVYIEQECADTKNSEEGRRG</sequence>
<evidence type="ECO:0000313" key="15">
    <source>
        <dbReference type="Proteomes" id="UP000260812"/>
    </source>
</evidence>
<reference evidence="14" key="1">
    <citation type="submission" date="2018-08" db="EMBL/GenBank/DDBJ databases">
        <title>A genome reference for cultivated species of the human gut microbiota.</title>
        <authorList>
            <person name="Zou Y."/>
            <person name="Xue W."/>
            <person name="Luo G."/>
        </authorList>
    </citation>
    <scope>NUCLEOTIDE SEQUENCE [LARGE SCALE GENOMIC DNA]</scope>
    <source>
        <strain evidence="14">TF05-5AC</strain>
    </source>
</reference>
<evidence type="ECO:0000256" key="12">
    <source>
        <dbReference type="SAM" id="Phobius"/>
    </source>
</evidence>
<evidence type="ECO:0000313" key="14">
    <source>
        <dbReference type="EMBL" id="RGE56536.1"/>
    </source>
</evidence>
<evidence type="ECO:0000256" key="8">
    <source>
        <dbReference type="ARBA" id="ARBA00022840"/>
    </source>
</evidence>
<dbReference type="GO" id="GO:0000155">
    <property type="term" value="F:phosphorelay sensor kinase activity"/>
    <property type="evidence" value="ECO:0007669"/>
    <property type="project" value="InterPro"/>
</dbReference>
<dbReference type="InterPro" id="IPR050640">
    <property type="entry name" value="Bact_2-comp_sensor_kinase"/>
</dbReference>
<evidence type="ECO:0000256" key="3">
    <source>
        <dbReference type="ARBA" id="ARBA00022553"/>
    </source>
</evidence>
<keyword evidence="9 12" id="KW-1133">Transmembrane helix</keyword>